<evidence type="ECO:0000313" key="2">
    <source>
        <dbReference type="Proteomes" id="UP000094412"/>
    </source>
</evidence>
<gene>
    <name evidence="1" type="ORF">QV13_06310</name>
</gene>
<evidence type="ECO:0000313" key="1">
    <source>
        <dbReference type="EMBL" id="OCX22167.1"/>
    </source>
</evidence>
<accession>A0A1C2E5A8</accession>
<dbReference type="STRING" id="1566387.QV13_06310"/>
<dbReference type="EMBL" id="MDEO01000027">
    <property type="protein sequence ID" value="OCX22167.1"/>
    <property type="molecule type" value="Genomic_DNA"/>
</dbReference>
<protein>
    <submittedName>
        <fullName evidence="1">Uncharacterized protein</fullName>
    </submittedName>
</protein>
<organism evidence="1 2">
    <name type="scientific">Mesorhizobium hungaricum</name>
    <dbReference type="NCBI Taxonomy" id="1566387"/>
    <lineage>
        <taxon>Bacteria</taxon>
        <taxon>Pseudomonadati</taxon>
        <taxon>Pseudomonadota</taxon>
        <taxon>Alphaproteobacteria</taxon>
        <taxon>Hyphomicrobiales</taxon>
        <taxon>Phyllobacteriaceae</taxon>
        <taxon>Mesorhizobium</taxon>
    </lineage>
</organism>
<keyword evidence="2" id="KW-1185">Reference proteome</keyword>
<name>A0A1C2E5A8_9HYPH</name>
<comment type="caution">
    <text evidence="1">The sequence shown here is derived from an EMBL/GenBank/DDBJ whole genome shotgun (WGS) entry which is preliminary data.</text>
</comment>
<sequence length="59" mass="6783">MNRPFIGLRRPISLMIVSGPFGSGKGFNGATDTWFLLRSVFDEDFHRAKIFRSMSFVRD</sequence>
<dbReference type="Proteomes" id="UP000094412">
    <property type="component" value="Unassembled WGS sequence"/>
</dbReference>
<reference evidence="1 2" key="1">
    <citation type="submission" date="2016-08" db="EMBL/GenBank/DDBJ databases">
        <title>Whole genome sequence of Mesorhizobium sp. strain UASWS1009 isolated from industrial sewage.</title>
        <authorList>
            <person name="Crovadore J."/>
            <person name="Calmin G."/>
            <person name="Chablais R."/>
            <person name="Cochard B."/>
            <person name="Lefort F."/>
        </authorList>
    </citation>
    <scope>NUCLEOTIDE SEQUENCE [LARGE SCALE GENOMIC DNA]</scope>
    <source>
        <strain evidence="1 2">UASWS1009</strain>
    </source>
</reference>
<dbReference type="AlphaFoldDB" id="A0A1C2E5A8"/>
<proteinExistence type="predicted"/>